<evidence type="ECO:0000313" key="1">
    <source>
        <dbReference type="EMBL" id="MCX4151467.1"/>
    </source>
</evidence>
<evidence type="ECO:0008006" key="5">
    <source>
        <dbReference type="Google" id="ProtNLM"/>
    </source>
</evidence>
<reference evidence="2" key="1">
    <citation type="submission" date="2022-06" db="EMBL/GenBank/DDBJ databases">
        <title>PHB producers.</title>
        <authorList>
            <person name="Besaury L."/>
        </authorList>
    </citation>
    <scope>NUCLEOTIDE SEQUENCE</scope>
    <source>
        <strain evidence="2 3">SEWS6</strain>
    </source>
</reference>
<comment type="caution">
    <text evidence="2">The sequence shown here is derived from an EMBL/GenBank/DDBJ whole genome shotgun (WGS) entry which is preliminary data.</text>
</comment>
<protein>
    <recommendedName>
        <fullName evidence="5">Fis family transcriptional regulator</fullName>
    </recommendedName>
</protein>
<gene>
    <name evidence="2" type="ORF">NIE36_39840</name>
    <name evidence="1" type="ORF">OSB80_39935</name>
</gene>
<dbReference type="EMBL" id="JAPKHW010000055">
    <property type="protein sequence ID" value="MCX4151467.1"/>
    <property type="molecule type" value="Genomic_DNA"/>
</dbReference>
<dbReference type="RefSeq" id="WP_266261712.1">
    <property type="nucleotide sequence ID" value="NZ_JAMXWF010000055.1"/>
</dbReference>
<dbReference type="EMBL" id="JAMXWF010000055">
    <property type="protein sequence ID" value="MDQ6413280.1"/>
    <property type="molecule type" value="Genomic_DNA"/>
</dbReference>
<proteinExistence type="predicted"/>
<accession>A0AAP5BMV5</accession>
<name>A0AAP5BMV5_9BURK</name>
<dbReference type="AlphaFoldDB" id="A0AAP5BMV5"/>
<sequence>MSSMQSRSRGGQARKPLTKTLLLPMDRSSANKRSLSCHLALAACRDGHGNSHLINELMHAVYLSWYLQRAGYGNLPPEQFKIAEYVVENTLAHAHETGQWRIASDVISDFETLLSLYDAQLASARLHEVLEAERQLRCFLTGKSDSPISISP</sequence>
<keyword evidence="3" id="KW-1185">Reference proteome</keyword>
<organism evidence="2 4">
    <name type="scientific">Paraburkholderia madseniana</name>
    <dbReference type="NCBI Taxonomy" id="2599607"/>
    <lineage>
        <taxon>Bacteria</taxon>
        <taxon>Pseudomonadati</taxon>
        <taxon>Pseudomonadota</taxon>
        <taxon>Betaproteobacteria</taxon>
        <taxon>Burkholderiales</taxon>
        <taxon>Burkholderiaceae</taxon>
        <taxon>Paraburkholderia</taxon>
    </lineage>
</organism>
<dbReference type="Proteomes" id="UP001209412">
    <property type="component" value="Unassembled WGS sequence"/>
</dbReference>
<dbReference type="Proteomes" id="UP001242288">
    <property type="component" value="Unassembled WGS sequence"/>
</dbReference>
<evidence type="ECO:0000313" key="2">
    <source>
        <dbReference type="EMBL" id="MDQ6413280.1"/>
    </source>
</evidence>
<evidence type="ECO:0000313" key="4">
    <source>
        <dbReference type="Proteomes" id="UP001242288"/>
    </source>
</evidence>
<evidence type="ECO:0000313" key="3">
    <source>
        <dbReference type="Proteomes" id="UP001209412"/>
    </source>
</evidence>